<comment type="subcellular location">
    <subcellularLocation>
        <location evidence="1">Cell membrane</location>
        <topology evidence="1">Multi-pass membrane protein</topology>
    </subcellularLocation>
</comment>
<keyword evidence="10" id="KW-1185">Reference proteome</keyword>
<dbReference type="GO" id="GO:0005886">
    <property type="term" value="C:plasma membrane"/>
    <property type="evidence" value="ECO:0007669"/>
    <property type="project" value="UniProtKB-SubCell"/>
</dbReference>
<keyword evidence="3" id="KW-0813">Transport</keyword>
<evidence type="ECO:0000256" key="3">
    <source>
        <dbReference type="ARBA" id="ARBA00022448"/>
    </source>
</evidence>
<dbReference type="InterPro" id="IPR011606">
    <property type="entry name" value="Brnchd-chn_aa_trnsp_permease"/>
</dbReference>
<dbReference type="EMBL" id="FOYM01000004">
    <property type="protein sequence ID" value="SFQ99261.1"/>
    <property type="molecule type" value="Genomic_DNA"/>
</dbReference>
<reference evidence="10" key="1">
    <citation type="submission" date="2016-10" db="EMBL/GenBank/DDBJ databases">
        <authorList>
            <person name="Varghese N."/>
            <person name="Submissions S."/>
        </authorList>
    </citation>
    <scope>NUCLEOTIDE SEQUENCE [LARGE SCALE GENOMIC DNA]</scope>
    <source>
        <strain evidence="10">DSM 3669</strain>
    </source>
</reference>
<evidence type="ECO:0000256" key="6">
    <source>
        <dbReference type="ARBA" id="ARBA00022989"/>
    </source>
</evidence>
<keyword evidence="6 8" id="KW-1133">Transmembrane helix</keyword>
<sequence>MRDGTREFIQGFVATFIFAFELLPLGLLFGTMSADAGLSTWAAVGMSTIVFAGASQFLAITMLGAGASATTIVLGTFFINLRHFLMSSYVAGLIPGRRLASYLPVGLLITDESFALISQRLGKGQRASYQYIVGANLSVYVQWFIATLAGLLLGSALPGLADLGMQAALYSLFAAILVLSVSSYPEFWAAVLAGTLAVAFTMGGYRNTAILLASLIASVTVLGVQKWTQKSG</sequence>
<keyword evidence="7 8" id="KW-0472">Membrane</keyword>
<evidence type="ECO:0000313" key="9">
    <source>
        <dbReference type="EMBL" id="SFQ99261.1"/>
    </source>
</evidence>
<protein>
    <submittedName>
        <fullName evidence="9">Predicted branched-chain amino acid permease (Azaleucine resistance)</fullName>
    </submittedName>
</protein>
<dbReference type="Pfam" id="PF03591">
    <property type="entry name" value="AzlC"/>
    <property type="match status" value="1"/>
</dbReference>
<comment type="similarity">
    <text evidence="2">Belongs to the AzlC family.</text>
</comment>
<dbReference type="OrthoDB" id="3177005at2"/>
<evidence type="ECO:0000256" key="8">
    <source>
        <dbReference type="SAM" id="Phobius"/>
    </source>
</evidence>
<keyword evidence="4" id="KW-1003">Cell membrane</keyword>
<evidence type="ECO:0000256" key="4">
    <source>
        <dbReference type="ARBA" id="ARBA00022475"/>
    </source>
</evidence>
<name>A0A1I6D1K5_9FIRM</name>
<proteinExistence type="inferred from homology"/>
<feature type="transmembrane region" description="Helical" evidence="8">
    <location>
        <begin position="209"/>
        <end position="228"/>
    </location>
</feature>
<dbReference type="GO" id="GO:1903785">
    <property type="term" value="P:L-valine transmembrane transport"/>
    <property type="evidence" value="ECO:0007669"/>
    <property type="project" value="TreeGrafter"/>
</dbReference>
<feature type="transmembrane region" description="Helical" evidence="8">
    <location>
        <begin position="163"/>
        <end position="180"/>
    </location>
</feature>
<evidence type="ECO:0000256" key="1">
    <source>
        <dbReference type="ARBA" id="ARBA00004651"/>
    </source>
</evidence>
<keyword evidence="5 8" id="KW-0812">Transmembrane</keyword>
<dbReference type="RefSeq" id="WP_092482068.1">
    <property type="nucleotide sequence ID" value="NZ_FOYM01000004.1"/>
</dbReference>
<feature type="transmembrane region" description="Helical" evidence="8">
    <location>
        <begin position="137"/>
        <end position="157"/>
    </location>
</feature>
<evidence type="ECO:0000256" key="7">
    <source>
        <dbReference type="ARBA" id="ARBA00023136"/>
    </source>
</evidence>
<evidence type="ECO:0000313" key="10">
    <source>
        <dbReference type="Proteomes" id="UP000199584"/>
    </source>
</evidence>
<dbReference type="AlphaFoldDB" id="A0A1I6D1K5"/>
<accession>A0A1I6D1K5</accession>
<evidence type="ECO:0000256" key="5">
    <source>
        <dbReference type="ARBA" id="ARBA00022692"/>
    </source>
</evidence>
<dbReference type="PANTHER" id="PTHR34979">
    <property type="entry name" value="INNER MEMBRANE PROTEIN YGAZ"/>
    <property type="match status" value="1"/>
</dbReference>
<dbReference type="Proteomes" id="UP000199584">
    <property type="component" value="Unassembled WGS sequence"/>
</dbReference>
<feature type="transmembrane region" description="Helical" evidence="8">
    <location>
        <begin position="60"/>
        <end position="79"/>
    </location>
</feature>
<feature type="transmembrane region" description="Helical" evidence="8">
    <location>
        <begin position="12"/>
        <end position="30"/>
    </location>
</feature>
<organism evidence="9 10">
    <name type="scientific">Desulfoscipio geothermicus DSM 3669</name>
    <dbReference type="NCBI Taxonomy" id="1121426"/>
    <lineage>
        <taxon>Bacteria</taxon>
        <taxon>Bacillati</taxon>
        <taxon>Bacillota</taxon>
        <taxon>Clostridia</taxon>
        <taxon>Eubacteriales</taxon>
        <taxon>Desulfallaceae</taxon>
        <taxon>Desulfoscipio</taxon>
    </lineage>
</organism>
<evidence type="ECO:0000256" key="2">
    <source>
        <dbReference type="ARBA" id="ARBA00010735"/>
    </source>
</evidence>
<dbReference type="STRING" id="39060.SAMN05660706_10460"/>
<dbReference type="PANTHER" id="PTHR34979:SF1">
    <property type="entry name" value="INNER MEMBRANE PROTEIN YGAZ"/>
    <property type="match status" value="1"/>
</dbReference>
<gene>
    <name evidence="9" type="ORF">SAMN05660706_10460</name>
</gene>